<gene>
    <name evidence="2" type="ORF">UFOVP767_8</name>
</gene>
<organism evidence="2">
    <name type="scientific">uncultured Caudovirales phage</name>
    <dbReference type="NCBI Taxonomy" id="2100421"/>
    <lineage>
        <taxon>Viruses</taxon>
        <taxon>Duplodnaviria</taxon>
        <taxon>Heunggongvirae</taxon>
        <taxon>Uroviricota</taxon>
        <taxon>Caudoviricetes</taxon>
        <taxon>Peduoviridae</taxon>
        <taxon>Maltschvirus</taxon>
        <taxon>Maltschvirus maltsch</taxon>
    </lineage>
</organism>
<protein>
    <submittedName>
        <fullName evidence="2">Uncharacterized protein</fullName>
    </submittedName>
</protein>
<sequence>MPTREQFLAARPLIAEDYQDQEAIDNLNNKKGVVGGDSELVQSIAQAFRQGVERGSGVVRDVAASLECARRLAEKGIEAGKVLELAVQATIDNRKNRKDPPMTLDQVAKWGGLE</sequence>
<feature type="region of interest" description="Disordered" evidence="1">
    <location>
        <begin position="94"/>
        <end position="114"/>
    </location>
</feature>
<evidence type="ECO:0000313" key="2">
    <source>
        <dbReference type="EMBL" id="CAB4160506.1"/>
    </source>
</evidence>
<name>A0A6J5NS61_9CAUD</name>
<reference evidence="2" key="1">
    <citation type="submission" date="2020-04" db="EMBL/GenBank/DDBJ databases">
        <authorList>
            <person name="Chiriac C."/>
            <person name="Salcher M."/>
            <person name="Ghai R."/>
            <person name="Kavagutti S V."/>
        </authorList>
    </citation>
    <scope>NUCLEOTIDE SEQUENCE</scope>
</reference>
<dbReference type="EMBL" id="LR796714">
    <property type="protein sequence ID" value="CAB4160506.1"/>
    <property type="molecule type" value="Genomic_DNA"/>
</dbReference>
<proteinExistence type="predicted"/>
<evidence type="ECO:0000256" key="1">
    <source>
        <dbReference type="SAM" id="MobiDB-lite"/>
    </source>
</evidence>
<accession>A0A6J5NS61</accession>